<gene>
    <name evidence="1" type="ORF">TL08_23930</name>
</gene>
<dbReference type="Proteomes" id="UP000095210">
    <property type="component" value="Chromosome"/>
</dbReference>
<dbReference type="SUPFAM" id="SSF47413">
    <property type="entry name" value="lambda repressor-like DNA-binding domains"/>
    <property type="match status" value="1"/>
</dbReference>
<dbReference type="AlphaFoldDB" id="A0AAC9N0G3"/>
<accession>A0AAC9N0G3</accession>
<keyword evidence="2" id="KW-1185">Reference proteome</keyword>
<proteinExistence type="predicted"/>
<name>A0AAC9N0G3_9PSEU</name>
<reference evidence="2" key="1">
    <citation type="submission" date="2016-03" db="EMBL/GenBank/DDBJ databases">
        <title>Complete genome sequence of the type strain Actinoalloteichus hymeniacidonis DSM 45092.</title>
        <authorList>
            <person name="Schaffert L."/>
            <person name="Albersmeier A."/>
            <person name="Winkler A."/>
            <person name="Kalinowski J."/>
            <person name="Zotchev S."/>
            <person name="Ruckert C."/>
        </authorList>
    </citation>
    <scope>NUCLEOTIDE SEQUENCE [LARGE SCALE GENOMIC DNA]</scope>
    <source>
        <strain evidence="2">HPA177(T) (DSM 45092(T))</strain>
    </source>
</reference>
<dbReference type="InterPro" id="IPR001387">
    <property type="entry name" value="Cro/C1-type_HTH"/>
</dbReference>
<evidence type="ECO:0000313" key="2">
    <source>
        <dbReference type="Proteomes" id="UP000095210"/>
    </source>
</evidence>
<dbReference type="CDD" id="cd00093">
    <property type="entry name" value="HTH_XRE"/>
    <property type="match status" value="1"/>
</dbReference>
<dbReference type="KEGG" id="ahm:TL08_23930"/>
<dbReference type="Gene3D" id="1.10.260.40">
    <property type="entry name" value="lambda repressor-like DNA-binding domains"/>
    <property type="match status" value="1"/>
</dbReference>
<dbReference type="EMBL" id="CP014859">
    <property type="protein sequence ID" value="AOS65564.1"/>
    <property type="molecule type" value="Genomic_DNA"/>
</dbReference>
<dbReference type="InterPro" id="IPR010982">
    <property type="entry name" value="Lambda_DNA-bd_dom_sf"/>
</dbReference>
<dbReference type="InterPro" id="IPR011990">
    <property type="entry name" value="TPR-like_helical_dom_sf"/>
</dbReference>
<organism evidence="1 2">
    <name type="scientific">Actinoalloteichus hymeniacidonis</name>
    <dbReference type="NCBI Taxonomy" id="340345"/>
    <lineage>
        <taxon>Bacteria</taxon>
        <taxon>Bacillati</taxon>
        <taxon>Actinomycetota</taxon>
        <taxon>Actinomycetes</taxon>
        <taxon>Pseudonocardiales</taxon>
        <taxon>Pseudonocardiaceae</taxon>
        <taxon>Actinoalloteichus</taxon>
    </lineage>
</organism>
<sequence length="411" mass="45358">MRGMIDGMTIGERIAFYRRRRGLTQSILSGLVGRTEDWLRKVERDVLPLDRLSVLRRLAFALDINLGDLISEPVLMDWSEEPGRRTLPALRVALMDHRQFLSQPCTDEPVRLASLARDIAEQWSDYQNSRYTRLTQRLPLLITDAQAACQQYGAGSDDGLRAHELAASAHHLATALLTKLGEAELAAIAAAKGLTAANTSGSPLMIGSLYRSVAHALLSIGDFKQSAALTRAAADYLQSDLGTASPEYLSVYGMLHLVGAVASSRMEDRTDTNTFLAEADHTATRLGQDANYLWTAFGPTNVAIHRVAAAMELGDIQVAVDLGSRLDTDALPTERRVRHAIETARAYVRWNKIDDALALLLSAEQYAPEQVRYHRLSRILVHEVIRLPRPTPHAVQLAYRMGVHGTDPQQP</sequence>
<dbReference type="GO" id="GO:0003677">
    <property type="term" value="F:DNA binding"/>
    <property type="evidence" value="ECO:0007669"/>
    <property type="project" value="InterPro"/>
</dbReference>
<evidence type="ECO:0000313" key="1">
    <source>
        <dbReference type="EMBL" id="AOS65564.1"/>
    </source>
</evidence>
<dbReference type="SUPFAM" id="SSF48452">
    <property type="entry name" value="TPR-like"/>
    <property type="match status" value="1"/>
</dbReference>
<protein>
    <submittedName>
        <fullName evidence="1">DNA binding protein with helix-turn-helix domain</fullName>
    </submittedName>
</protein>